<dbReference type="AlphaFoldDB" id="M8C2A5"/>
<dbReference type="Gene3D" id="1.10.10.10">
    <property type="entry name" value="Winged helix-like DNA-binding domain superfamily/Winged helix DNA-binding domain"/>
    <property type="match status" value="1"/>
</dbReference>
<dbReference type="InterPro" id="IPR058922">
    <property type="entry name" value="WHD_DRP"/>
</dbReference>
<evidence type="ECO:0000256" key="4">
    <source>
        <dbReference type="ARBA" id="ARBA00022741"/>
    </source>
</evidence>
<keyword evidence="2" id="KW-0433">Leucine-rich repeat</keyword>
<dbReference type="FunFam" id="1.10.10.10:FF:000322">
    <property type="entry name" value="Probable disease resistance protein At1g63360"/>
    <property type="match status" value="1"/>
</dbReference>
<keyword evidence="4" id="KW-0547">Nucleotide-binding</keyword>
<keyword evidence="5" id="KW-0611">Plant defense</keyword>
<dbReference type="InterPro" id="IPR027417">
    <property type="entry name" value="P-loop_NTPase"/>
</dbReference>
<dbReference type="SMART" id="SM00382">
    <property type="entry name" value="AAA"/>
    <property type="match status" value="1"/>
</dbReference>
<dbReference type="InterPro" id="IPR038005">
    <property type="entry name" value="RX-like_CC"/>
</dbReference>
<accession>M8C2A5</accession>
<feature type="domain" description="AAA+ ATPase" evidence="8">
    <location>
        <begin position="326"/>
        <end position="480"/>
    </location>
</feature>
<dbReference type="EnsemblPlants" id="EMT21202">
    <property type="protein sequence ID" value="EMT21202"/>
    <property type="gene ID" value="F775_21616"/>
</dbReference>
<dbReference type="PANTHER" id="PTHR23155">
    <property type="entry name" value="DISEASE RESISTANCE PROTEIN RP"/>
    <property type="match status" value="1"/>
</dbReference>
<evidence type="ECO:0000256" key="2">
    <source>
        <dbReference type="ARBA" id="ARBA00022614"/>
    </source>
</evidence>
<dbReference type="Pfam" id="PF18052">
    <property type="entry name" value="Rx_N"/>
    <property type="match status" value="1"/>
</dbReference>
<keyword evidence="3" id="KW-0677">Repeat</keyword>
<evidence type="ECO:0000313" key="9">
    <source>
        <dbReference type="EnsemblPlants" id="EMT21202"/>
    </source>
</evidence>
<keyword evidence="6" id="KW-0175">Coiled coil</keyword>
<name>M8C2A5_AEGTA</name>
<evidence type="ECO:0000256" key="5">
    <source>
        <dbReference type="ARBA" id="ARBA00022821"/>
    </source>
</evidence>
<dbReference type="PRINTS" id="PR00364">
    <property type="entry name" value="DISEASERSIST"/>
</dbReference>
<dbReference type="Pfam" id="PF23598">
    <property type="entry name" value="LRR_14"/>
    <property type="match status" value="1"/>
</dbReference>
<dbReference type="InterPro" id="IPR036388">
    <property type="entry name" value="WH-like_DNA-bd_sf"/>
</dbReference>
<reference evidence="9" key="1">
    <citation type="submission" date="2015-06" db="UniProtKB">
        <authorList>
            <consortium name="EnsemblPlants"/>
        </authorList>
    </citation>
    <scope>IDENTIFICATION</scope>
</reference>
<organism evidence="9">
    <name type="scientific">Aegilops tauschii</name>
    <name type="common">Tausch's goatgrass</name>
    <name type="synonym">Aegilops squarrosa</name>
    <dbReference type="NCBI Taxonomy" id="37682"/>
    <lineage>
        <taxon>Eukaryota</taxon>
        <taxon>Viridiplantae</taxon>
        <taxon>Streptophyta</taxon>
        <taxon>Embryophyta</taxon>
        <taxon>Tracheophyta</taxon>
        <taxon>Spermatophyta</taxon>
        <taxon>Magnoliopsida</taxon>
        <taxon>Liliopsida</taxon>
        <taxon>Poales</taxon>
        <taxon>Poaceae</taxon>
        <taxon>BOP clade</taxon>
        <taxon>Pooideae</taxon>
        <taxon>Triticodae</taxon>
        <taxon>Triticeae</taxon>
        <taxon>Triticinae</taxon>
        <taxon>Aegilops</taxon>
    </lineage>
</organism>
<dbReference type="InterPro" id="IPR044974">
    <property type="entry name" value="Disease_R_plants"/>
</dbReference>
<evidence type="ECO:0000256" key="6">
    <source>
        <dbReference type="ARBA" id="ARBA00023054"/>
    </source>
</evidence>
<evidence type="ECO:0000256" key="1">
    <source>
        <dbReference type="ARBA" id="ARBA00008894"/>
    </source>
</evidence>
<dbReference type="Gene3D" id="1.10.8.430">
    <property type="entry name" value="Helical domain of apoptotic protease-activating factors"/>
    <property type="match status" value="1"/>
</dbReference>
<feature type="region of interest" description="Disordered" evidence="7">
    <location>
        <begin position="98"/>
        <end position="164"/>
    </location>
</feature>
<dbReference type="InterPro" id="IPR002182">
    <property type="entry name" value="NB-ARC"/>
</dbReference>
<feature type="compositionally biased region" description="Polar residues" evidence="7">
    <location>
        <begin position="135"/>
        <end position="158"/>
    </location>
</feature>
<evidence type="ECO:0000259" key="8">
    <source>
        <dbReference type="SMART" id="SM00382"/>
    </source>
</evidence>
<comment type="similarity">
    <text evidence="1">Belongs to the disease resistance NB-LRR family.</text>
</comment>
<protein>
    <submittedName>
        <fullName evidence="9">Disease resistance protein RPM1</fullName>
    </submittedName>
</protein>
<feature type="region of interest" description="Disordered" evidence="7">
    <location>
        <begin position="176"/>
        <end position="207"/>
    </location>
</feature>
<proteinExistence type="inferred from homology"/>
<dbReference type="SUPFAM" id="SSF52540">
    <property type="entry name" value="P-loop containing nucleoside triphosphate hydrolases"/>
    <property type="match status" value="1"/>
</dbReference>
<dbReference type="Pfam" id="PF23559">
    <property type="entry name" value="WHD_DRP"/>
    <property type="match status" value="1"/>
</dbReference>
<dbReference type="InterPro" id="IPR055414">
    <property type="entry name" value="LRR_R13L4/SHOC2-like"/>
</dbReference>
<evidence type="ECO:0000256" key="3">
    <source>
        <dbReference type="ARBA" id="ARBA00022737"/>
    </source>
</evidence>
<dbReference type="Gene3D" id="3.80.10.10">
    <property type="entry name" value="Ribonuclease Inhibitor"/>
    <property type="match status" value="2"/>
</dbReference>
<dbReference type="Gene3D" id="1.20.5.4130">
    <property type="match status" value="1"/>
</dbReference>
<dbReference type="Gene3D" id="3.40.50.300">
    <property type="entry name" value="P-loop containing nucleotide triphosphate hydrolases"/>
    <property type="match status" value="1"/>
</dbReference>
<dbReference type="FunFam" id="3.40.50.300:FF:001091">
    <property type="entry name" value="Probable disease resistance protein At1g61300"/>
    <property type="match status" value="1"/>
</dbReference>
<evidence type="ECO:0000256" key="7">
    <source>
        <dbReference type="SAM" id="MobiDB-lite"/>
    </source>
</evidence>
<dbReference type="GO" id="GO:0002758">
    <property type="term" value="P:innate immune response-activating signaling pathway"/>
    <property type="evidence" value="ECO:0007669"/>
    <property type="project" value="UniProtKB-ARBA"/>
</dbReference>
<dbReference type="ExpressionAtlas" id="M8C2A5">
    <property type="expression patterns" value="baseline"/>
</dbReference>
<dbReference type="SUPFAM" id="SSF52058">
    <property type="entry name" value="L domain-like"/>
    <property type="match status" value="1"/>
</dbReference>
<dbReference type="InterPro" id="IPR041118">
    <property type="entry name" value="Rx_N"/>
</dbReference>
<dbReference type="GO" id="GO:0009626">
    <property type="term" value="P:plant-type hypersensitive response"/>
    <property type="evidence" value="ECO:0007669"/>
    <property type="project" value="UniProtKB-ARBA"/>
</dbReference>
<dbReference type="CDD" id="cd14798">
    <property type="entry name" value="RX-CC_like"/>
    <property type="match status" value="1"/>
</dbReference>
<dbReference type="GO" id="GO:0043531">
    <property type="term" value="F:ADP binding"/>
    <property type="evidence" value="ECO:0007669"/>
    <property type="project" value="InterPro"/>
</dbReference>
<dbReference type="InterPro" id="IPR003593">
    <property type="entry name" value="AAA+_ATPase"/>
</dbReference>
<dbReference type="PANTHER" id="PTHR23155:SF1137">
    <property type="entry name" value="OS08G0387700 PROTEIN"/>
    <property type="match status" value="1"/>
</dbReference>
<dbReference type="Pfam" id="PF00931">
    <property type="entry name" value="NB-ARC"/>
    <property type="match status" value="1"/>
</dbReference>
<sequence length="1052" mass="118364">MAVTEMAVSIGTGAINSVISKLNDLLGDEVSSLVGTALLGKKVKLGIQYLRNELSTMKAVLLRLSDMEEHMDPQTREWRDRVRDMSFEIEDYIDRFVQRRRGHGGSQSRGVTASSARPGERSRGCGMTSRLGRKSMSSKPWSSRRASGAIGTTLTSASAPHRMSLDQQDYARIPEKRAEHHESGAAQALGHGGAHGPADQGVEGQGPGYVVRNRGLVCPLRAAPPWPWRLPVPGGDGLVSKAVRKIKGVWDDFQTGKEIDELKAMVVEESERRNRYNIDQCLPPPPPHVPLDQAGLRTQYVAVRNPVGIDGPREKIFGWLVEQDAKPNVVAIFGIGGSGKTTLALEVYNKIQEQFDCRAFVSVSRTPDIKRLLKHILFQVNEEEYNNSEMWDLEQLILKLREHLKDKRYLIIVDDIWSTSAWQHVKFALPIDNNKRSRIIATTRSKNVATSCCADIDGHMYEAKLLTVDDSRSLFFGRIFPSGECCPQELREVADEILKKCVGLPLAIISIGSLLASKSRTVKVWSKIRKSVSSAVEKDCPLDQMKRILLLSYLDLPHHLKACFLYLSVFPEGYYIDSRFLIWNWMAEGLIGGENREDMERLGESYLNELINRSMIQARKIGADGTRVKICGVHDIVLDFITSQAAEDKFVTVLIDGKYPSWKIRWLSLHLNSSEAADLPIKDASHLRSLNIFGPRGKQLPQNCEALRVLNIEGVVKSKNCHIEHIGSFYQLKYLRIIGYQITSPDTTITELPEQIGNLHHLDVLDLRGYRILKLPATIVQLKKLVCLFLDEIFTPLPDGIGNLQCLEELSGINLCNASVRSVEGLGELTKLRALKIKWILGFDRVLDEEDHMRVCASTLSKLVANSLHSLHFTGIKSSDFLNSWVFPSGSSPPTLRRLFLEGVGNFDFPAIPSQIRSLINLTRLSIRYVREMGEEGVNILGSLPMLLSLTILLLYTQRQSCVISSQGFQRLVKLNFHGETCLMFEPGAMPKLQRLKLVVFRWPEQYNPGLLHLSSLKHVSIWNWRRDRGVEDLMDEIRSVHPNHPILDRRV</sequence>
<dbReference type="InterPro" id="IPR032675">
    <property type="entry name" value="LRR_dom_sf"/>
</dbReference>
<dbReference type="InterPro" id="IPR042197">
    <property type="entry name" value="Apaf_helical"/>
</dbReference>
<dbReference type="GO" id="GO:0042742">
    <property type="term" value="P:defense response to bacterium"/>
    <property type="evidence" value="ECO:0007669"/>
    <property type="project" value="UniProtKB-ARBA"/>
</dbReference>